<dbReference type="Proteomes" id="UP000249696">
    <property type="component" value="Unassembled WGS sequence"/>
</dbReference>
<organism evidence="2 3">
    <name type="scientific">Arenibacter echinorum</name>
    <dbReference type="NCBI Taxonomy" id="440515"/>
    <lineage>
        <taxon>Bacteria</taxon>
        <taxon>Pseudomonadati</taxon>
        <taxon>Bacteroidota</taxon>
        <taxon>Flavobacteriia</taxon>
        <taxon>Flavobacteriales</taxon>
        <taxon>Flavobacteriaceae</taxon>
        <taxon>Arenibacter</taxon>
    </lineage>
</organism>
<feature type="domain" description="Cyclic nucleotide-binding" evidence="1">
    <location>
        <begin position="22"/>
        <end position="101"/>
    </location>
</feature>
<evidence type="ECO:0000313" key="3">
    <source>
        <dbReference type="Proteomes" id="UP000249696"/>
    </source>
</evidence>
<dbReference type="AlphaFoldDB" id="A0A327RCL3"/>
<dbReference type="InterPro" id="IPR018490">
    <property type="entry name" value="cNMP-bd_dom_sf"/>
</dbReference>
<evidence type="ECO:0000313" key="2">
    <source>
        <dbReference type="EMBL" id="RAJ11617.1"/>
    </source>
</evidence>
<dbReference type="CDD" id="cd00038">
    <property type="entry name" value="CAP_ED"/>
    <property type="match status" value="1"/>
</dbReference>
<reference evidence="2 3" key="1">
    <citation type="submission" date="2018-06" db="EMBL/GenBank/DDBJ databases">
        <title>Genomic Encyclopedia of Archaeal and Bacterial Type Strains, Phase II (KMG-II): from individual species to whole genera.</title>
        <authorList>
            <person name="Goeker M."/>
        </authorList>
    </citation>
    <scope>NUCLEOTIDE SEQUENCE [LARGE SCALE GENOMIC DNA]</scope>
    <source>
        <strain evidence="2 3">DSM 23522</strain>
    </source>
</reference>
<sequence length="174" mass="20047">MIKLAYAILDRPKIELPLKKITVKKGDILQRKGDINTKAYIVESGLLRSYTIDDKGKEHIYMFGPENWLVADICETNTPCQLYIDVIEDAVLEVASKEELMERGPDIDALLRRLNTMQARIIMLMSSNAIDRYEHFIQTYPNIIQRVPLKMIASYLGITPEALSRVRNELSHRK</sequence>
<comment type="caution">
    <text evidence="2">The sequence shown here is derived from an EMBL/GenBank/DDBJ whole genome shotgun (WGS) entry which is preliminary data.</text>
</comment>
<dbReference type="EMBL" id="QLLN01000004">
    <property type="protein sequence ID" value="RAJ11617.1"/>
    <property type="molecule type" value="Genomic_DNA"/>
</dbReference>
<keyword evidence="3" id="KW-1185">Reference proteome</keyword>
<evidence type="ECO:0000259" key="1">
    <source>
        <dbReference type="Pfam" id="PF00027"/>
    </source>
</evidence>
<dbReference type="Gene3D" id="2.60.120.10">
    <property type="entry name" value="Jelly Rolls"/>
    <property type="match status" value="1"/>
</dbReference>
<dbReference type="SUPFAM" id="SSF51206">
    <property type="entry name" value="cAMP-binding domain-like"/>
    <property type="match status" value="1"/>
</dbReference>
<gene>
    <name evidence="2" type="ORF">LV92_02547</name>
</gene>
<dbReference type="RefSeq" id="WP_245946374.1">
    <property type="nucleotide sequence ID" value="NZ_QLLN01000004.1"/>
</dbReference>
<accession>A0A327RCL3</accession>
<protein>
    <submittedName>
        <fullName evidence="2">CRP-like cAMP-binding protein</fullName>
    </submittedName>
</protein>
<dbReference type="InterPro" id="IPR000595">
    <property type="entry name" value="cNMP-bd_dom"/>
</dbReference>
<proteinExistence type="predicted"/>
<dbReference type="Pfam" id="PF00027">
    <property type="entry name" value="cNMP_binding"/>
    <property type="match status" value="1"/>
</dbReference>
<dbReference type="InterPro" id="IPR014710">
    <property type="entry name" value="RmlC-like_jellyroll"/>
</dbReference>
<name>A0A327RCL3_9FLAO</name>